<accession>A0A0K0GMI8</accession>
<organism evidence="1 2">
    <name type="scientific">Xanthomonas oryzae pv. oryzae (strain PXO99A)</name>
    <dbReference type="NCBI Taxonomy" id="360094"/>
    <lineage>
        <taxon>Bacteria</taxon>
        <taxon>Pseudomonadati</taxon>
        <taxon>Pseudomonadota</taxon>
        <taxon>Gammaproteobacteria</taxon>
        <taxon>Lysobacterales</taxon>
        <taxon>Lysobacteraceae</taxon>
        <taxon>Xanthomonas</taxon>
    </lineage>
</organism>
<evidence type="ECO:0000313" key="2">
    <source>
        <dbReference type="Proteomes" id="UP000001740"/>
    </source>
</evidence>
<dbReference type="AlphaFoldDB" id="A0A0K0GMI8"/>
<evidence type="ECO:0000313" key="1">
    <source>
        <dbReference type="EMBL" id="ACD59997.1"/>
    </source>
</evidence>
<dbReference type="EMBL" id="CP000967">
    <property type="protein sequence ID" value="ACD59997.1"/>
    <property type="molecule type" value="Genomic_DNA"/>
</dbReference>
<protein>
    <submittedName>
        <fullName evidence="1">Transcriptional regulator, LacI family</fullName>
    </submittedName>
</protein>
<gene>
    <name evidence="1" type="primary">lacI</name>
    <name evidence="1" type="ordered locus">PXO_01381</name>
</gene>
<dbReference type="Proteomes" id="UP000001740">
    <property type="component" value="Chromosome"/>
</dbReference>
<proteinExistence type="predicted"/>
<reference evidence="1 2" key="1">
    <citation type="journal article" date="2008" name="BMC Genomics">
        <title>Genome sequence and rapid evolution of the rice pathogen Xanthomonas oryzae pv. oryzae PXO99A.</title>
        <authorList>
            <person name="Salzberg S.L."/>
            <person name="Sommer D.D."/>
            <person name="Schatz M.C."/>
            <person name="Phillippy A.M."/>
            <person name="Rabinowicz P.D."/>
            <person name="Tsuge S."/>
            <person name="Furutani A."/>
            <person name="Ochiai H."/>
            <person name="Delcher A.L."/>
            <person name="Kelley D."/>
            <person name="Madupu R."/>
            <person name="Puiu D."/>
            <person name="Radune D."/>
            <person name="Shumway M."/>
            <person name="Trapnell C."/>
            <person name="Aparna G."/>
            <person name="Jha G."/>
            <person name="Pandey A."/>
            <person name="Patil P.B."/>
            <person name="Ishihara H."/>
            <person name="Meyer D.F."/>
            <person name="Szurek B."/>
            <person name="Verdier V."/>
            <person name="Koebnik R."/>
            <person name="Dow J.M."/>
            <person name="Ryan R.P."/>
            <person name="Hirata H."/>
            <person name="Tsuyumu S."/>
            <person name="Won Lee S."/>
            <person name="Seo Y.S."/>
            <person name="Sriariyanum M."/>
            <person name="Ronald P.C."/>
            <person name="Sonti R.V."/>
            <person name="Van Sluys M.A."/>
            <person name="Leach J.E."/>
            <person name="White F.F."/>
            <person name="Bogdanove A.J."/>
        </authorList>
    </citation>
    <scope>NUCLEOTIDE SEQUENCE [LARGE SCALE GENOMIC DNA]</scope>
    <source>
        <strain evidence="1 2">PXO99A</strain>
    </source>
</reference>
<dbReference type="HOGENOM" id="CLU_3174819_0_0_6"/>
<dbReference type="KEGG" id="xop:PXO_01381"/>
<sequence>MAIKGKATSLDIAYLAGVSQPKVSRALAAPQWSTRKPASASCASRTS</sequence>
<name>A0A0K0GMI8_XANOP</name>